<evidence type="ECO:0000256" key="3">
    <source>
        <dbReference type="ARBA" id="ARBA00004651"/>
    </source>
</evidence>
<dbReference type="InterPro" id="IPR013320">
    <property type="entry name" value="ConA-like_dom_sf"/>
</dbReference>
<keyword evidence="7 22" id="KW-0732">Signal</keyword>
<dbReference type="FunFam" id="2.60.40.2030:FF:000017">
    <property type="entry name" value="Adhesion G protein-coupled receptor V1"/>
    <property type="match status" value="5"/>
</dbReference>
<comment type="similarity">
    <text evidence="4">Belongs to the G-protein coupled receptor 2 family. Adhesion G-protein coupled receptor (ADGR) subfamily.</text>
</comment>
<dbReference type="GO" id="GO:0007601">
    <property type="term" value="P:visual perception"/>
    <property type="evidence" value="ECO:0007669"/>
    <property type="project" value="TreeGrafter"/>
</dbReference>
<evidence type="ECO:0000259" key="23">
    <source>
        <dbReference type="PROSITE" id="PS50221"/>
    </source>
</evidence>
<dbReference type="GO" id="GO:0004930">
    <property type="term" value="F:G protein-coupled receptor activity"/>
    <property type="evidence" value="ECO:0007669"/>
    <property type="project" value="UniProtKB-KW"/>
</dbReference>
<evidence type="ECO:0000256" key="5">
    <source>
        <dbReference type="ARBA" id="ARBA00022475"/>
    </source>
</evidence>
<evidence type="ECO:0000256" key="10">
    <source>
        <dbReference type="ARBA" id="ARBA00022837"/>
    </source>
</evidence>
<dbReference type="GO" id="GO:0071277">
    <property type="term" value="P:cellular response to calcium ion"/>
    <property type="evidence" value="ECO:0007669"/>
    <property type="project" value="TreeGrafter"/>
</dbReference>
<keyword evidence="5" id="KW-1003">Cell membrane</keyword>
<dbReference type="InterPro" id="IPR006558">
    <property type="entry name" value="LamG-like"/>
</dbReference>
<dbReference type="FunFam" id="2.60.40.2030:FF:000046">
    <property type="entry name" value="Adhesion G protein-coupled receptor V1"/>
    <property type="match status" value="1"/>
</dbReference>
<keyword evidence="6 21" id="KW-0812">Transmembrane</keyword>
<dbReference type="Gene3D" id="2.60.220.50">
    <property type="match status" value="1"/>
</dbReference>
<dbReference type="SMART" id="SM00303">
    <property type="entry name" value="GPS"/>
    <property type="match status" value="1"/>
</dbReference>
<protein>
    <recommendedName>
        <fullName evidence="18">Adhesion G-protein coupled receptor V1</fullName>
    </recommendedName>
    <alternativeName>
        <fullName evidence="20">G-protein coupled receptor 98</fullName>
    </alternativeName>
    <alternativeName>
        <fullName evidence="19">Very large G-protein coupled receptor 1</fullName>
    </alternativeName>
</protein>
<evidence type="ECO:0000256" key="17">
    <source>
        <dbReference type="ARBA" id="ARBA00023273"/>
    </source>
</evidence>
<keyword evidence="11 21" id="KW-1133">Transmembrane helix</keyword>
<evidence type="ECO:0000256" key="11">
    <source>
        <dbReference type="ARBA" id="ARBA00022989"/>
    </source>
</evidence>
<dbReference type="GO" id="GO:0001965">
    <property type="term" value="F:G-protein alpha-subunit binding"/>
    <property type="evidence" value="ECO:0007669"/>
    <property type="project" value="TreeGrafter"/>
</dbReference>
<sequence>IGMPSDYILVYLLLALLIHFTSGETEVKFSGQTEFVVNETSTTVIRLVIERTGKPANVTAIVSIDGEDTGDFFDTYAAAFIPDTETNRTVYISVCDDDLPEADETFTFYLTLPKPSVKIKLGSPKSVTVTILSNDNAFGIISFNMSALITVNEPRGRNEFVPLTLIRERGTYGTVVITFEIKDGPNPAEEDFSPARGNITFTPGRSVLIYNLTVLDDQIPENDELFVVHLRSVEGGAEINTTKNSVQINIKKNDSPVRFVQSTYVVPEEVDVLTIQVVRGKDDSGKLIGPDECEVSVRYTIITGNSTAHAQLNLDFLDLQPNTTIVFPPLVHEIYMKFKILDDAIPEIAETFQIMLLNDTLQGDAVLVNPSIVHVTIQPNDKPYGVLSINSILFAQTVIIDEDQISRFEGITVVRNGGTHGNVSVTWVITRNSSDPSPVAADLIPETGEIHFDQGQMLVTLSLNIINDDMPEEAEPYLLKLLAHTIQGGAEVSEPSELLFYIQDSDDVYGVIKFYPLENQKIESNPTGRFLSLSFVREKGTVGDVQLVYTALYIPAGALDPKRAKDGILNMSRNSILMFPEGKTHDTLNIPIRNDAFLQNGAHFLIQLEGVELVNRTPLVPSVSPRLGEIRNISLRITPDIANGEIGFTSNLPIILSEPEDSPATVVSIALHRDGTDGQATVFWSLKPSGLNQKAVTHDDISPFNGSVVFLSGQSDTTINITIKADDIPEMNETVLLTLDRVSVENQILKYGFTTCEIIILENDDPGGVFEFSSSSRGPYSIKEGESVELQIVRTRGSLIRQFLRYTVEPRDNNEFYGSTGILEFKPGEREIIITLLTRMDGIPELDEVYSVVLSGYSEMPGKLGNATTVNITILKNDDPHGIIQFLPDELTVRIKESKGELIYPAVYRVVRNQGNYGNVSVSWVVDPACTNDVYPEQGIIFFDNLEFSKNITVYSLPDEVPEQEEVFIISLFNATGGARLGNVTSAILQIAKNDDPIYFAEPLTVSIQEGSVADFTVLRNGSANVAVVVQYITVNGDATAEEGDFVPSGKNSVILFDVGEREQNLSVYINDDDTPETDETFYIMLLNSTGDTVIFQAGMATVIIEANDDPNGIFSLEPLEKPVEEGKSNIFLILRQRGHFGNVSLTWQLFDNDSALRPGEEFYETYGTVCFLDGEGSKPITLRAISDRIPEFNEFYILKLVNASGGSPGPGGQLSETNLAVTVMIPFNDDPFGVFVIDPESQEREIVEDTLSEDDLSYITDFTIWRQQGTFGVVRLGWEILSSTFQAGLPSMVDFLLLGSFPSSVQSQPHMRRHHSGTDALYFSGKEDAFGTIGPEYSYSGNTAVTNFTFSAWLIPNVSTDGYIVEKGNDNGTLYYGVRIQTNESHVSVVLHYTALGSNMTYMAKTAVMKYLDENTWLHLLITLDESIIEFYIDGILVLGGMKSLKGEAIVDGPGIVRIGAGINGSSRYTGLMQDVRLYERKLTRAEIYELHATPAKNDVHPVSGYLEYRQGETNKSFIVSAKDDKEEEGEELFILKLISVRGGARISQENTTARLRIQKSDNANGLFGFTGACIPETSDEGSTISCVVERTRGALDYVYIKYIISQVDSTGINYSVTDFSNSSGTITFLPWQRSEVLNLHVIDDDIPELNEYFRVTLVSAVSGDGKLGSTPTSGASIDPEKETTDISIKASDHPYGLLQFSVGPPPQPDDKMILPASSAPHVTIKEEVGHIRLLVVRAQGLLGTVLVEYRTVPLSAFSPKDYQAVAGTLEFQPGERYKYITVNITDNAIPELEKTFKVELLNPEGGVAELFRNDGSGSGDGNMDFFLPTVHQHASLGIASHITVTIEASDDAHGVFEFSTESLSVNGTEPEDGDSNIMLQVVRTHGALSEVTLYWIIACDFTEDLISAYGNVTFDVGQVRANITIQVSPDEVPELDKVFSVLIINVSSGRLGNHTNATLTVLANDDPYGLFVFSERNRPIKVEEETKNISLTIVRLGGLLGTVVVTYRTLGDDEESPFLPPDVVRAIQGKDYIPITGYTIFEANESEATIFLPILDDDDPERSESVFVELNNTVLIKKVQDRPIVNSPRLGSVGETIAHVIINANDDAFGILQLSASTVRVAENYVGPIINVTRTGGIFADVSVKFKAMPITATAGEDYSVASSDVVLLEGETSKAVPIYIINDINPEVEESFYVQLLNQTTGGALLGSLTRAIITIEASDDPFGSFVFQITEFTVEEPEFGSVSVNLPVIRNAGTLGNVTVQWVASIGGHPADADLQVASGNITFAPGEAFQMLLLEILADDVPEIEEIVRVELTEASNGGAIGLDGVASIIIPANDNPYGTVFFHQSLYRIQEPLERNLLANITVRRSEGRFGQLQIFYSTSETDVVALAVEQGQDILAYFEPPVQGIPDQPSKIRVNVSAASDPVYACASQCLKEQACSAFTFSSASGIPLCLWLTSDISPLTNTSGFWTYKKNVTSAFTLFSTQAIAGSDYEPVTRQWAIMQEGEEFANLTVTILPDSLPELDEKFTITLLKVELMNISASLQNQPTIGQPNTSVVIIMMNGDAFGVFKIYSVSPNATDKGLYVEVEERPQTSVQLMIHRTEGSLGQVTVEWRVIGGTATPNLDFIGVGEILVFAEGETKKMVTLPILDDPEPEDNESIKISLVHTEGGSRILPSFDTVTVIILASDNVAGIISFHTGSRSVIGREGEQLQFHIVRTAPALGNVSVEWKIVGHNVKQNFENYSGILFFPERTLNTTLYVNLLDDHIPEEKEEYQIILYNIKTEGVSSTGAAVLDSQGYEAVLTVEASDEPHGILNFASTSRVVLIPEENKTIQLFMNREFGSLGTINVTYATVTGLITVSNQTETLAEPGADYVPASGSLILEEGETSAAINITILEDDIPEVQEFFLVNLTSVELIMNHSTSSPPRLDVEGLASQIVIDANDGVRGVIEWEGTFEVSESHGNLTVVASRNRGSYGNVSVFFYAQNLEAQLGLDFNVTSRTLFFADGERHKSVDVMIFDDEIPEGDEKFQLILTNPSLGLELGENTTATITILANDDGHGVLSFNNSNHFFLREQTSIHMMESVAVLNIIREPPRGIFGTVTVQYLVSEINSSEASVDLTPSQGYIVLEEGVRFKTLHISAILDEEPEMDEHFIVTLFNPTGGARLGTRVETMITILQNQAPLGLFSIYPVTNRTNFMVIEEANTTAYLKVSRSNGLNMSVSVEWETSSDTAFGIRGDISVLSVLQSFVEESVSGWCFFTSGEILYGVLLRTPPAMFSTVYQWKGVFVPVENFSMWNPKSCVSFQIGASSYLVITHGGARQGASNNSVYAFMPGHRLLWIQTLSVLDTRHVKHFAVEEEDYLIIVSHTTSSSSIQVFQWNKDIFVLHHQLSLYGVLNIALFSRGGFMYLLVSLSNTSQNMLLYQWLNNEFRKLHQVPAKEIKHMESWISGSDIYLIIAKESGNSSEIFVWETGQSTFRHFQSLPVHDVRNIHVFIPPSGLVHVLLAGKDVTALYSWNSEVNKFSIMLEAPYADHITSVTARSLNSSKSLIALSVNSSSQIYELTTISNQSDFIPSSGELIFESGDVEVVIAVNILDDIIPEEEECFKVLLKNPKGGAEIGAHGFVNILIPSNDNAYGVIAFAQNSLFKQVEEMEQDSLITLNIERLIGTYGRVTVEWIANGSISDVFPASGMITFSEGQALSTITLTILADSVAELSETVDITLTHVTTVGVQDTTKGAIIDPKRARAVLTILPSDSPYGVIGWHTDSLFVKVTEPEGQVNSTTITLQIVREQGFAGEIVVQLSTKPNVELPLSNQATENEDYIIEKKTIFMAENATITSVMITILPDNVPELQEGFIINITDVQLVDSRTGGQPSVKRLGLEIAEITIEENDDARGIFSFNVTRDIIGTVAGYEVPPPQNILKLPIVRQAGRFGSATLYWEAIHSTASFGDFTPSSGNLTFADGQATGEIEITIIDDNEVEFLEIFKIALVRVTGGARLGDDTLVTVAIPPNDSPVGVFGFEEKNVTVKEPQTPDETAAIVLLTVSRSQGGRGAVKVIWILEEAARYDLTPLNGTLHFNETESQKLIVIRAIEDGILEGNETFTIQLVSAGDAEISPINGLATIIIMGDEGASGVAGIAHSSKHVLIGEPSGNYNGTALISLTRGPGIFGEIIIYWNITPPHHTEFTEISGTLTMRDRQSAAVVLIQAVDDNHPEEKHYYQFQLTGISDGALINESSSIANITMAASDFPYGEFAFSRELLQTTEEEKWVNITIVRSRGCYGKVHLWIQITNGTAEEGVDFAPTVRELMFEPDEESKMILVEIHDDDIPEGPEDFSVMITKVELQGSGFDFTIKENGLQVDQPPIIGNISTVRVTIAKSDNAEGIIEFDPQYILLQVEEDAGVITIPVVRKRGTYGYVTADFLSRSISALPNGVDYIVHNNSVTFYHGQNQTFIYISIIDDEESEFAEQFEIQLTGATGGAVLGLHLVSQVTIAKSDSPQGIVRFLNQSRITLPNLDTPMTVSLVLERTGRLLGDTQINWDILGPNSEEVLSPLNNDIGDPVNGSFYFGEGEGGLRAINLQIYPHEEVEVQEIFVIRLSLVKGETEIDPKANNITLIIQKFGDPNGIVQFAPESLYEKNYTEPSAMEGPQSIPLLLRRIQGTLGNITVYWEICSESDITGDFLVTEGSVVIADQQSTAEIIIYLLPDDVPEVDENYVVQLISVEGGADLDQDRRISKINVFANDDPHGVFALYSDQQSVLVERDLDRYVRINVTRHAGAFGEVVIEYHISSHHEEALIAPENEKGYLTIEDGASFGVKRVPISSQAFLLVGLNFTLELFNVSLVKGSAKDVPKILGKAKSAVLLIPEEAANSQVGFESVTLRLTNIVAGTGQAVITRKGVYGSVTVNWISGYPPDLITDFAQPGNITPSFGTILLSSGEQSKEISFQATPSINKCESFAISLISVHSNVSGGARLRSGFTTAEIEPMGIFQFALNSTSVSVEEDVQAVTLHVQRLFGFRSNLTKLTYQTTPGSAKPLEDFRPVYNGELIFVNFQTNAMIEISIIDDSVSEMEEFFFVNLTAVEILDFQPLKPDWNPRLNPAFSVATINILDNDILHGILSLGPEFIYIEEDANNSTPNTVIISIRRTQGFTGNIEVTVKTFGGVSAQSGIDSYPFENIYLKSNFTWAMEGEDFEEQSVSLTLLDGERESKVSIKIFDDDEPEGQELFYVFLSDPECGAQIVEGKDEYGFASFATVIIAGSDLQNGILGFIPEVQSGLVLDEDSENREVLLIVARQPNRAFEDVKVFWRATFNKTGVVLLKDGMNLENELVSVLGATTCVAGQTMCNISIEIKPDNVPEFETHFFVELYAVSAGAALNNSARFAFVTVLESDAPRGLVYFAVGSRFAVAHKKTTLTSLQVLRDSSTSITTTVSYSMQELQKPETIGRTFISPAVAGQDFTRSEGLLTFEPGQRNAFLDVTLTPKTGSLNPFPKRFQVVLSNPTGGARVDDVYGIANVTIVSDLDSLPVWGLIDQLHQPLDDTILQRVLQNLNIKVATETTEEQLTAVMHIIDKVTDVGEKLLLTDKSRSLFYEILCALASPKRTDTRGYSLLAEVTEKFAFSLLTGIMCGSPGERGKNILDSCPYIAIMAHNWYPQQINGHRFDGRDGDSIQVPEHLLEVSVVLSPPQEQNCESVQFTEYSSQQWFLTGDKELALKNKVFSMSLKGQSSRPLKDNNEVIYRIYATGSRIVLQKSLCLLWNQAAESWLSDSGFCKVVDDTSDYVECSCSHMSIYAVYAQTDNLSSYNEAFFSSGFICISGFALAIISHLFCTRCAMFAAKLLTHMMVACLGTQV</sequence>
<proteinExistence type="inferred from homology"/>
<dbReference type="GO" id="GO:0007605">
    <property type="term" value="P:sensory perception of sound"/>
    <property type="evidence" value="ECO:0007669"/>
    <property type="project" value="TreeGrafter"/>
</dbReference>
<dbReference type="EMBL" id="VXAA01006399">
    <property type="protein sequence ID" value="NXI72783.1"/>
    <property type="molecule type" value="Genomic_DNA"/>
</dbReference>
<evidence type="ECO:0000256" key="9">
    <source>
        <dbReference type="ARBA" id="ARBA00022801"/>
    </source>
</evidence>
<dbReference type="GO" id="GO:0005737">
    <property type="term" value="C:cytoplasm"/>
    <property type="evidence" value="ECO:0007669"/>
    <property type="project" value="TreeGrafter"/>
</dbReference>
<keyword evidence="16" id="KW-0807">Transducer</keyword>
<evidence type="ECO:0000256" key="1">
    <source>
        <dbReference type="ARBA" id="ARBA00004289"/>
    </source>
</evidence>
<dbReference type="GO" id="GO:0010855">
    <property type="term" value="F:adenylate cyclase inhibitor activity"/>
    <property type="evidence" value="ECO:0007669"/>
    <property type="project" value="TreeGrafter"/>
</dbReference>
<dbReference type="GO" id="GO:0060171">
    <property type="term" value="C:stereocilium membrane"/>
    <property type="evidence" value="ECO:0007669"/>
    <property type="project" value="UniProtKB-SubCell"/>
</dbReference>
<feature type="non-terminal residue" evidence="24">
    <location>
        <position position="1"/>
    </location>
</feature>
<dbReference type="FunFam" id="2.60.40.2030:FF:000031">
    <property type="entry name" value="Adhesion G protein-coupled receptor V1"/>
    <property type="match status" value="1"/>
</dbReference>
<evidence type="ECO:0000256" key="16">
    <source>
        <dbReference type="ARBA" id="ARBA00023224"/>
    </source>
</evidence>
<evidence type="ECO:0000256" key="22">
    <source>
        <dbReference type="SAM" id="SignalP"/>
    </source>
</evidence>
<dbReference type="FunFam" id="2.60.40.2030:FF:000021">
    <property type="entry name" value="Adhesion G protein-coupled receptor V1"/>
    <property type="match status" value="1"/>
</dbReference>
<dbReference type="InterPro" id="IPR057244">
    <property type="entry name" value="GAIN_B"/>
</dbReference>
<keyword evidence="25" id="KW-1185">Reference proteome</keyword>
<keyword evidence="13 21" id="KW-0472">Membrane</keyword>
<evidence type="ECO:0000256" key="6">
    <source>
        <dbReference type="ARBA" id="ARBA00022692"/>
    </source>
</evidence>
<evidence type="ECO:0000256" key="2">
    <source>
        <dbReference type="ARBA" id="ARBA00004437"/>
    </source>
</evidence>
<feature type="transmembrane region" description="Helical" evidence="21">
    <location>
        <begin position="5814"/>
        <end position="5836"/>
    </location>
</feature>
<dbReference type="FunFam" id="2.60.40.2030:FF:000009">
    <property type="entry name" value="adhesion G-protein coupled receptor V1"/>
    <property type="match status" value="1"/>
</dbReference>
<dbReference type="SMART" id="SM00560">
    <property type="entry name" value="LamGL"/>
    <property type="match status" value="1"/>
</dbReference>
<reference evidence="24 25" key="1">
    <citation type="submission" date="2019-09" db="EMBL/GenBank/DDBJ databases">
        <title>Bird 10,000 Genomes (B10K) Project - Family phase.</title>
        <authorList>
            <person name="Zhang G."/>
        </authorList>
    </citation>
    <scope>NUCLEOTIDE SEQUENCE [LARGE SCALE GENOMIC DNA]</scope>
    <source>
        <strain evidence="24">B10K-DU-001-57</strain>
        <tissue evidence="24">Muscle</tissue>
    </source>
</reference>
<keyword evidence="14" id="KW-1015">Disulfide bond</keyword>
<dbReference type="FunFam" id="2.60.40.2030:FF:000014">
    <property type="entry name" value="Adhesion G-protein coupled receptor V1"/>
    <property type="match status" value="1"/>
</dbReference>
<evidence type="ECO:0000256" key="15">
    <source>
        <dbReference type="ARBA" id="ARBA00023170"/>
    </source>
</evidence>
<evidence type="ECO:0000256" key="12">
    <source>
        <dbReference type="ARBA" id="ARBA00023040"/>
    </source>
</evidence>
<feature type="chain" id="PRO_5029508100" description="Adhesion G-protein coupled receptor V1" evidence="22">
    <location>
        <begin position="24"/>
        <end position="5859"/>
    </location>
</feature>
<dbReference type="GO" id="GO:0001917">
    <property type="term" value="C:photoreceptor inner segment"/>
    <property type="evidence" value="ECO:0007669"/>
    <property type="project" value="UniProtKB-SubCell"/>
</dbReference>
<feature type="signal peptide" evidence="22">
    <location>
        <begin position="1"/>
        <end position="23"/>
    </location>
</feature>
<dbReference type="PROSITE" id="PS50912">
    <property type="entry name" value="EAR"/>
    <property type="match status" value="2"/>
</dbReference>
<dbReference type="Gene3D" id="2.60.40.2030">
    <property type="match status" value="34"/>
</dbReference>
<evidence type="ECO:0000256" key="8">
    <source>
        <dbReference type="ARBA" id="ARBA00022737"/>
    </source>
</evidence>
<evidence type="ECO:0000313" key="25">
    <source>
        <dbReference type="Proteomes" id="UP000567872"/>
    </source>
</evidence>
<dbReference type="InterPro" id="IPR003644">
    <property type="entry name" value="Calx_beta"/>
</dbReference>
<dbReference type="InterPro" id="IPR000203">
    <property type="entry name" value="GPS"/>
</dbReference>
<dbReference type="PROSITE" id="PS50221">
    <property type="entry name" value="GAIN_B"/>
    <property type="match status" value="1"/>
</dbReference>
<dbReference type="InterPro" id="IPR046338">
    <property type="entry name" value="GAIN_dom_sf"/>
</dbReference>
<dbReference type="GO" id="GO:0016787">
    <property type="term" value="F:hydrolase activity"/>
    <property type="evidence" value="ECO:0007669"/>
    <property type="project" value="UniProtKB-KW"/>
</dbReference>
<dbReference type="OrthoDB" id="8948353at2759"/>
<dbReference type="InterPro" id="IPR026919">
    <property type="entry name" value="ADGRV1"/>
</dbReference>
<dbReference type="FunFam" id="2.60.40.2030:FF:000013">
    <property type="entry name" value="Adhesion G-protein coupled receptor V1"/>
    <property type="match status" value="1"/>
</dbReference>
<dbReference type="InterPro" id="IPR009039">
    <property type="entry name" value="EAR"/>
</dbReference>
<evidence type="ECO:0000256" key="19">
    <source>
        <dbReference type="ARBA" id="ARBA00078072"/>
    </source>
</evidence>
<keyword evidence="9" id="KW-0378">Hydrolase</keyword>
<keyword evidence="8" id="KW-0677">Repeat</keyword>
<evidence type="ECO:0000256" key="18">
    <source>
        <dbReference type="ARBA" id="ARBA00070037"/>
    </source>
</evidence>
<feature type="domain" description="GAIN-B" evidence="23">
    <location>
        <begin position="5650"/>
        <end position="5809"/>
    </location>
</feature>
<dbReference type="GO" id="GO:0048513">
    <property type="term" value="P:animal organ development"/>
    <property type="evidence" value="ECO:0007669"/>
    <property type="project" value="UniProtKB-ARBA"/>
</dbReference>
<comment type="subcellular location">
    <subcellularLocation>
        <location evidence="3">Cell membrane</location>
        <topology evidence="3">Multi-pass membrane protein</topology>
    </subcellularLocation>
    <subcellularLocation>
        <location evidence="1">Cell projection</location>
        <location evidence="1">Stereocilium membrane</location>
    </subcellularLocation>
    <subcellularLocation>
        <location evidence="2">Photoreceptor inner segment</location>
    </subcellularLocation>
</comment>
<feature type="non-terminal residue" evidence="24">
    <location>
        <position position="5859"/>
    </location>
</feature>
<evidence type="ECO:0000256" key="7">
    <source>
        <dbReference type="ARBA" id="ARBA00022729"/>
    </source>
</evidence>
<dbReference type="FunFam" id="2.60.40.2030:FF:000020">
    <property type="entry name" value="Adhesion G protein-coupled receptor V1"/>
    <property type="match status" value="1"/>
</dbReference>
<dbReference type="Pfam" id="PF03160">
    <property type="entry name" value="Calx-beta"/>
    <property type="match status" value="34"/>
</dbReference>
<dbReference type="FunFam" id="2.60.40.2030:FF:000048">
    <property type="entry name" value="Adhesion G-protein coupled receptor V1"/>
    <property type="match status" value="1"/>
</dbReference>
<evidence type="ECO:0000256" key="21">
    <source>
        <dbReference type="SAM" id="Phobius"/>
    </source>
</evidence>
<evidence type="ECO:0000256" key="14">
    <source>
        <dbReference type="ARBA" id="ARBA00023157"/>
    </source>
</evidence>
<evidence type="ECO:0000256" key="4">
    <source>
        <dbReference type="ARBA" id="ARBA00007343"/>
    </source>
</evidence>
<dbReference type="InterPro" id="IPR038081">
    <property type="entry name" value="CalX-like_sf"/>
</dbReference>
<dbReference type="FunFam" id="2.60.40.2030:FF:000023">
    <property type="entry name" value="Adhesion G protein-coupled receptor V1"/>
    <property type="match status" value="2"/>
</dbReference>
<dbReference type="PANTHER" id="PTHR46682">
    <property type="entry name" value="ADHESION G-PROTEIN COUPLED RECEPTOR V1"/>
    <property type="match status" value="1"/>
</dbReference>
<dbReference type="SUPFAM" id="SSF49899">
    <property type="entry name" value="Concanavalin A-like lectins/glucanases"/>
    <property type="match status" value="1"/>
</dbReference>
<keyword evidence="17" id="KW-0966">Cell projection</keyword>
<dbReference type="FunFam" id="2.60.40.2030:FF:000007">
    <property type="entry name" value="Adhesion G-protein coupled receptor V1"/>
    <property type="match status" value="6"/>
</dbReference>
<accession>A0A7K9VJI5</accession>
<evidence type="ECO:0000256" key="20">
    <source>
        <dbReference type="ARBA" id="ARBA00083929"/>
    </source>
</evidence>
<dbReference type="Pfam" id="PF13385">
    <property type="entry name" value="Laminin_G_3"/>
    <property type="match status" value="1"/>
</dbReference>
<dbReference type="FunFam" id="2.60.40.2030:FF:000028">
    <property type="entry name" value="Adhesion G-protein coupled receptor V1"/>
    <property type="match status" value="1"/>
</dbReference>
<dbReference type="FunFam" id="2.60.40.2030:FF:000012">
    <property type="entry name" value="Adhesion G-protein coupled receptor V1"/>
    <property type="match status" value="1"/>
</dbReference>
<name>A0A7K9VJI5_ANSSE</name>
<gene>
    <name evidence="24" type="primary">Gpr98</name>
    <name evidence="24" type="ORF">ANSSEM_R10463</name>
</gene>
<keyword evidence="10" id="KW-0106">Calcium</keyword>
<dbReference type="SMART" id="SM00237">
    <property type="entry name" value="Calx_beta"/>
    <property type="match status" value="19"/>
</dbReference>
<keyword evidence="15" id="KW-0675">Receptor</keyword>
<comment type="caution">
    <text evidence="24">The sequence shown here is derived from an EMBL/GenBank/DDBJ whole genome shotgun (WGS) entry which is preliminary data.</text>
</comment>
<dbReference type="SUPFAM" id="SSF141072">
    <property type="entry name" value="CalX-like"/>
    <property type="match status" value="38"/>
</dbReference>
<evidence type="ECO:0000313" key="24">
    <source>
        <dbReference type="EMBL" id="NXI72783.1"/>
    </source>
</evidence>
<evidence type="ECO:0000256" key="13">
    <source>
        <dbReference type="ARBA" id="ARBA00023136"/>
    </source>
</evidence>
<dbReference type="Proteomes" id="UP000567872">
    <property type="component" value="Unassembled WGS sequence"/>
</dbReference>
<dbReference type="Gene3D" id="2.60.120.200">
    <property type="match status" value="1"/>
</dbReference>
<organism evidence="24 25">
    <name type="scientific">Anseranas semipalmata</name>
    <name type="common">Magpie goose</name>
    <name type="synonym">Anas semipalmata</name>
    <dbReference type="NCBI Taxonomy" id="8851"/>
    <lineage>
        <taxon>Eukaryota</taxon>
        <taxon>Metazoa</taxon>
        <taxon>Chordata</taxon>
        <taxon>Craniata</taxon>
        <taxon>Vertebrata</taxon>
        <taxon>Euteleostomi</taxon>
        <taxon>Archelosauria</taxon>
        <taxon>Archosauria</taxon>
        <taxon>Dinosauria</taxon>
        <taxon>Saurischia</taxon>
        <taxon>Theropoda</taxon>
        <taxon>Coelurosauria</taxon>
        <taxon>Aves</taxon>
        <taxon>Neognathae</taxon>
        <taxon>Galloanserae</taxon>
        <taxon>Anseriformes</taxon>
        <taxon>Anseranatidae</taxon>
        <taxon>Anseranas</taxon>
    </lineage>
</organism>
<dbReference type="PANTHER" id="PTHR46682:SF1">
    <property type="entry name" value="ADHESION G-PROTEIN COUPLED RECEPTOR V1"/>
    <property type="match status" value="1"/>
</dbReference>
<keyword evidence="12" id="KW-0297">G-protein coupled receptor</keyword>